<dbReference type="InterPro" id="IPR005097">
    <property type="entry name" value="Sacchrp_dh_NADP-bd"/>
</dbReference>
<reference evidence="5 7" key="2">
    <citation type="journal article" date="2013" name="Genome Biol.">
        <title>Draft genome of the mountain pine beetle, Dendroctonus ponderosae Hopkins, a major forest pest.</title>
        <authorList>
            <person name="Keeling C.I."/>
            <person name="Yuen M.M."/>
            <person name="Liao N.Y."/>
            <person name="Docking T.R."/>
            <person name="Chan S.K."/>
            <person name="Taylor G.A."/>
            <person name="Palmquist D.L."/>
            <person name="Jackman S.D."/>
            <person name="Nguyen A."/>
            <person name="Li M."/>
            <person name="Henderson H."/>
            <person name="Janes J.K."/>
            <person name="Zhao Y."/>
            <person name="Pandoh P."/>
            <person name="Moore R."/>
            <person name="Sperling F.A."/>
            <person name="Huber D.P."/>
            <person name="Birol I."/>
            <person name="Jones S.J."/>
            <person name="Bohlmann J."/>
        </authorList>
    </citation>
    <scope>NUCLEOTIDE SEQUENCE</scope>
</reference>
<reference evidence="6" key="3">
    <citation type="submission" date="2024-08" db="UniProtKB">
        <authorList>
            <consortium name="EnsemblMetazoa"/>
        </authorList>
    </citation>
    <scope>IDENTIFICATION</scope>
</reference>
<dbReference type="GO" id="GO:0009247">
    <property type="term" value="P:glycolipid biosynthetic process"/>
    <property type="evidence" value="ECO:0007669"/>
    <property type="project" value="TreeGrafter"/>
</dbReference>
<dbReference type="Gene3D" id="3.40.50.720">
    <property type="entry name" value="NAD(P)-binding Rossmann-like Domain"/>
    <property type="match status" value="1"/>
</dbReference>
<evidence type="ECO:0000259" key="3">
    <source>
        <dbReference type="Pfam" id="PF03435"/>
    </source>
</evidence>
<evidence type="ECO:0000256" key="1">
    <source>
        <dbReference type="ARBA" id="ARBA00038048"/>
    </source>
</evidence>
<dbReference type="InterPro" id="IPR051276">
    <property type="entry name" value="Saccharopine_DH-like_oxidrdct"/>
</dbReference>
<dbReference type="SUPFAM" id="SSF51735">
    <property type="entry name" value="NAD(P)-binding Rossmann-fold domains"/>
    <property type="match status" value="1"/>
</dbReference>
<dbReference type="PANTHER" id="PTHR12286">
    <property type="entry name" value="SACCHAROPINE DEHYDROGENASE-LIKE OXIDOREDUCTASE"/>
    <property type="match status" value="1"/>
</dbReference>
<proteinExistence type="evidence at transcript level"/>
<dbReference type="Pfam" id="PF03435">
    <property type="entry name" value="Sacchrp_dh_NADP"/>
    <property type="match status" value="1"/>
</dbReference>
<keyword evidence="2" id="KW-0812">Transmembrane</keyword>
<dbReference type="EMBL" id="KB741077">
    <property type="protein sequence ID" value="ENN74338.1"/>
    <property type="molecule type" value="Genomic_DNA"/>
</dbReference>
<evidence type="ECO:0000313" key="5">
    <source>
        <dbReference type="EMBL" id="ENN74338.1"/>
    </source>
</evidence>
<feature type="domain" description="Saccharopine dehydrogenase NADP binding" evidence="3">
    <location>
        <begin position="7"/>
        <end position="142"/>
    </location>
</feature>
<dbReference type="EMBL" id="BT126942">
    <property type="protein sequence ID" value="AEE61904.1"/>
    <property type="molecule type" value="mRNA"/>
</dbReference>
<gene>
    <name evidence="6" type="primary">109541098</name>
    <name evidence="5" type="ORF">YQE_09308</name>
</gene>
<dbReference type="GO" id="GO:0005811">
    <property type="term" value="C:lipid droplet"/>
    <property type="evidence" value="ECO:0007669"/>
    <property type="project" value="TreeGrafter"/>
</dbReference>
<dbReference type="Proteomes" id="UP000019118">
    <property type="component" value="Unassembled WGS sequence"/>
</dbReference>
<organism evidence="4">
    <name type="scientific">Dendroctonus ponderosae</name>
    <name type="common">Mountain pine beetle</name>
    <dbReference type="NCBI Taxonomy" id="77166"/>
    <lineage>
        <taxon>Eukaryota</taxon>
        <taxon>Metazoa</taxon>
        <taxon>Ecdysozoa</taxon>
        <taxon>Arthropoda</taxon>
        <taxon>Hexapoda</taxon>
        <taxon>Insecta</taxon>
        <taxon>Pterygota</taxon>
        <taxon>Neoptera</taxon>
        <taxon>Endopterygota</taxon>
        <taxon>Coleoptera</taxon>
        <taxon>Polyphaga</taxon>
        <taxon>Cucujiformia</taxon>
        <taxon>Curculionidae</taxon>
        <taxon>Scolytinae</taxon>
        <taxon>Dendroctonus</taxon>
    </lineage>
</organism>
<dbReference type="FunFam" id="3.40.50.720:FF:000178">
    <property type="entry name" value="Saccharopine dehydrogenase-like oxidoreductase"/>
    <property type="match status" value="1"/>
</dbReference>
<dbReference type="HOGENOM" id="CLU_031002_1_0_1"/>
<dbReference type="GO" id="GO:0005739">
    <property type="term" value="C:mitochondrion"/>
    <property type="evidence" value="ECO:0007669"/>
    <property type="project" value="TreeGrafter"/>
</dbReference>
<keyword evidence="7" id="KW-1185">Reference proteome</keyword>
<accession>J3JUM7</accession>
<evidence type="ECO:0000313" key="4">
    <source>
        <dbReference type="EMBL" id="AEE61904.1"/>
    </source>
</evidence>
<dbReference type="InterPro" id="IPR036291">
    <property type="entry name" value="NAD(P)-bd_dom_sf"/>
</dbReference>
<dbReference type="GO" id="GO:0005886">
    <property type="term" value="C:plasma membrane"/>
    <property type="evidence" value="ECO:0007669"/>
    <property type="project" value="TreeGrafter"/>
</dbReference>
<name>J3JUM7_DENPD</name>
<keyword evidence="2" id="KW-0472">Membrane</keyword>
<evidence type="ECO:0000313" key="7">
    <source>
        <dbReference type="Proteomes" id="UP000019118"/>
    </source>
</evidence>
<keyword evidence="2" id="KW-1133">Transmembrane helix</keyword>
<reference evidence="4" key="1">
    <citation type="journal article" date="2012" name="Insect Biochem. Mol. Biol.">
        <title>Transcriptome and full-length cDNA resources for the mountain pine beetle, Dendroctonus ponderosae Hopkins, a major insect pest of pine forests.</title>
        <authorList>
            <person name="Keeling C.I."/>
            <person name="Henderson H."/>
            <person name="Li M."/>
            <person name="Yuen M."/>
            <person name="Clark E.L."/>
            <person name="Fraser J.D."/>
            <person name="Huber D.P."/>
            <person name="Liao N.Y."/>
            <person name="Roderick Docking T."/>
            <person name="Birol I."/>
            <person name="Chan S.K."/>
            <person name="Taylor G.A."/>
            <person name="Palmquist D."/>
            <person name="Jones S.J."/>
            <person name="Bohlmann J."/>
        </authorList>
    </citation>
    <scope>NUCLEOTIDE SEQUENCE</scope>
    <source>
        <tissue evidence="4">Whole emerged adults</tissue>
    </source>
</reference>
<dbReference type="OrthoDB" id="10268090at2759"/>
<sequence length="435" mass="48049">MTERLDILILGATGFTGSHCIPYIAKLSKVNGRNLSWGVAGRSEEKLKNVLKEYGDKLELDFGSIPVVIVDIKDEESLLKMAKAARLVINCCGPYRFFGDAVVKACIEAGTHHIDVSGEPEYMETVQVKQHDAAKEKGLYIVSACGFDSIPADLGVIFMQQNFEGTLNSIETFMRTWTEKSCKGPSVNYGTWESAVYGISNSDNLREVRKEYAKKFDKVAAFAPKLPRKNLPHKPKTGEGWALPFLGADRSVATRSQQYLYENDNIRPVQVGTYVVFPSAIATFVVLLYAIIFAFLSKFEFGRKLLLDYPQCFSGGYFSKKPPSEENINSARFSIDFYGEGWKEKLASKDDQYTTPVDTFIRGQVKGNNPGYGATCACLVLSAIVVLTETDKLANNGKGGVFSPGAAFAKTSLVKQLNENGVTFEILEQGEIKRD</sequence>
<dbReference type="PANTHER" id="PTHR12286:SF5">
    <property type="entry name" value="SACCHAROPINE DEHYDROGENASE-LIKE OXIDOREDUCTASE"/>
    <property type="match status" value="1"/>
</dbReference>
<dbReference type="AlphaFoldDB" id="J3JUM7"/>
<protein>
    <recommendedName>
        <fullName evidence="3">Saccharopine dehydrogenase NADP binding domain-containing protein</fullName>
    </recommendedName>
</protein>
<evidence type="ECO:0000256" key="2">
    <source>
        <dbReference type="SAM" id="Phobius"/>
    </source>
</evidence>
<dbReference type="OMA" id="KRPVQMH"/>
<feature type="transmembrane region" description="Helical" evidence="2">
    <location>
        <begin position="274"/>
        <end position="296"/>
    </location>
</feature>
<dbReference type="KEGG" id="dpa:109541098"/>
<dbReference type="EnsemblMetazoa" id="XM_019909812.1">
    <property type="protein sequence ID" value="XP_019765371.1"/>
    <property type="gene ID" value="LOC109541098"/>
</dbReference>
<evidence type="ECO:0000313" key="6">
    <source>
        <dbReference type="EnsemblMetazoa" id="XP_019765371.1"/>
    </source>
</evidence>
<comment type="similarity">
    <text evidence="1">Belongs to the saccharopine dehydrogenase family.</text>
</comment>
<dbReference type="EnsemblMetazoa" id="XM_019909813.1">
    <property type="protein sequence ID" value="XP_019765372.1"/>
    <property type="gene ID" value="LOC109541098"/>
</dbReference>